<dbReference type="Pfam" id="PF13837">
    <property type="entry name" value="Myb_DNA-bind_4"/>
    <property type="match status" value="1"/>
</dbReference>
<gene>
    <name evidence="3" type="ORF">ILUMI_15019</name>
</gene>
<dbReference type="Proteomes" id="UP000801492">
    <property type="component" value="Unassembled WGS sequence"/>
</dbReference>
<sequence>MEPKNLLYECKFCHLQAFNNDEIIIHIDNEHKTEVGNSFCSAFQAITTYNVITGEQEVEGDPLVEVDDDENLPEEETIAVGGEKMWTTETTLKLINEVKDRKFEFENTMKKFVWIKIAEALSSQCNREFSAKNCETKWKSLKQTYKVVLEHNNSTGKNKRQWEFFTSMHDILFTKPEINPPATYSSYTGLNIREPEPTSRSSTPSSTHSETDFQVHRKQKANAAEDRHKDKMARQDKFLALFEKLVDKL</sequence>
<feature type="compositionally biased region" description="Low complexity" evidence="1">
    <location>
        <begin position="198"/>
        <end position="208"/>
    </location>
</feature>
<reference evidence="3" key="1">
    <citation type="submission" date="2019-08" db="EMBL/GenBank/DDBJ databases">
        <title>The genome of the North American firefly Photinus pyralis.</title>
        <authorList>
            <consortium name="Photinus pyralis genome working group"/>
            <person name="Fallon T.R."/>
            <person name="Sander Lower S.E."/>
            <person name="Weng J.-K."/>
        </authorList>
    </citation>
    <scope>NUCLEOTIDE SEQUENCE</scope>
    <source>
        <strain evidence="3">TRF0915ILg1</strain>
        <tissue evidence="3">Whole body</tissue>
    </source>
</reference>
<organism evidence="3 4">
    <name type="scientific">Ignelater luminosus</name>
    <name type="common">Cucubano</name>
    <name type="synonym">Pyrophorus luminosus</name>
    <dbReference type="NCBI Taxonomy" id="2038154"/>
    <lineage>
        <taxon>Eukaryota</taxon>
        <taxon>Metazoa</taxon>
        <taxon>Ecdysozoa</taxon>
        <taxon>Arthropoda</taxon>
        <taxon>Hexapoda</taxon>
        <taxon>Insecta</taxon>
        <taxon>Pterygota</taxon>
        <taxon>Neoptera</taxon>
        <taxon>Endopterygota</taxon>
        <taxon>Coleoptera</taxon>
        <taxon>Polyphaga</taxon>
        <taxon>Elateriformia</taxon>
        <taxon>Elateroidea</taxon>
        <taxon>Elateridae</taxon>
        <taxon>Agrypninae</taxon>
        <taxon>Pyrophorini</taxon>
        <taxon>Ignelater</taxon>
    </lineage>
</organism>
<protein>
    <recommendedName>
        <fullName evidence="2">Myb/SANT-like DNA-binding domain-containing protein</fullName>
    </recommendedName>
</protein>
<name>A0A8K0CRB5_IGNLU</name>
<feature type="domain" description="Myb/SANT-like DNA-binding" evidence="2">
    <location>
        <begin position="84"/>
        <end position="171"/>
    </location>
</feature>
<dbReference type="Gene3D" id="1.10.10.60">
    <property type="entry name" value="Homeodomain-like"/>
    <property type="match status" value="1"/>
</dbReference>
<evidence type="ECO:0000256" key="1">
    <source>
        <dbReference type="SAM" id="MobiDB-lite"/>
    </source>
</evidence>
<dbReference type="PANTHER" id="PTHR47595:SF1">
    <property type="entry name" value="MYB_SANT-LIKE DNA-BINDING DOMAIN-CONTAINING PROTEIN"/>
    <property type="match status" value="1"/>
</dbReference>
<proteinExistence type="predicted"/>
<dbReference type="SMART" id="SM00595">
    <property type="entry name" value="MADF"/>
    <property type="match status" value="1"/>
</dbReference>
<dbReference type="PANTHER" id="PTHR47595">
    <property type="entry name" value="HEAT SHOCK 70 KDA PROTEIN 14"/>
    <property type="match status" value="1"/>
</dbReference>
<evidence type="ECO:0000259" key="2">
    <source>
        <dbReference type="Pfam" id="PF13837"/>
    </source>
</evidence>
<evidence type="ECO:0000313" key="4">
    <source>
        <dbReference type="Proteomes" id="UP000801492"/>
    </source>
</evidence>
<dbReference type="AlphaFoldDB" id="A0A8K0CRB5"/>
<evidence type="ECO:0000313" key="3">
    <source>
        <dbReference type="EMBL" id="KAF2891154.1"/>
    </source>
</evidence>
<dbReference type="EMBL" id="VTPC01037611">
    <property type="protein sequence ID" value="KAF2891154.1"/>
    <property type="molecule type" value="Genomic_DNA"/>
</dbReference>
<accession>A0A8K0CRB5</accession>
<keyword evidence="4" id="KW-1185">Reference proteome</keyword>
<comment type="caution">
    <text evidence="3">The sequence shown here is derived from an EMBL/GenBank/DDBJ whole genome shotgun (WGS) entry which is preliminary data.</text>
</comment>
<dbReference type="OrthoDB" id="676304at2759"/>
<feature type="region of interest" description="Disordered" evidence="1">
    <location>
        <begin position="184"/>
        <end position="231"/>
    </location>
</feature>
<dbReference type="InterPro" id="IPR044822">
    <property type="entry name" value="Myb_DNA-bind_4"/>
</dbReference>